<dbReference type="GO" id="GO:0005524">
    <property type="term" value="F:ATP binding"/>
    <property type="evidence" value="ECO:0007669"/>
    <property type="project" value="UniProtKB-UniRule"/>
</dbReference>
<dbReference type="GO" id="GO:0008017">
    <property type="term" value="F:microtubule binding"/>
    <property type="evidence" value="ECO:0007669"/>
    <property type="project" value="InterPro"/>
</dbReference>
<protein>
    <recommendedName>
        <fullName evidence="9">Kinesin-like protein</fullName>
    </recommendedName>
</protein>
<evidence type="ECO:0000256" key="3">
    <source>
        <dbReference type="ARBA" id="ARBA00022741"/>
    </source>
</evidence>
<comment type="caution">
    <text evidence="13">The sequence shown here is derived from an EMBL/GenBank/DDBJ whole genome shotgun (WGS) entry which is preliminary data.</text>
</comment>
<keyword evidence="14" id="KW-1185">Reference proteome</keyword>
<dbReference type="SMART" id="SM00129">
    <property type="entry name" value="KISc"/>
    <property type="match status" value="1"/>
</dbReference>
<feature type="compositionally biased region" description="Low complexity" evidence="10">
    <location>
        <begin position="633"/>
        <end position="643"/>
    </location>
</feature>
<proteinExistence type="inferred from homology"/>
<keyword evidence="2 9" id="KW-0493">Microtubule</keyword>
<dbReference type="InterPro" id="IPR027417">
    <property type="entry name" value="P-loop_NTPase"/>
</dbReference>
<dbReference type="Pfam" id="PF00536">
    <property type="entry name" value="SAM_1"/>
    <property type="match status" value="1"/>
</dbReference>
<feature type="compositionally biased region" description="Polar residues" evidence="10">
    <location>
        <begin position="561"/>
        <end position="571"/>
    </location>
</feature>
<feature type="region of interest" description="Disordered" evidence="10">
    <location>
        <begin position="498"/>
        <end position="573"/>
    </location>
</feature>
<feature type="region of interest" description="Disordered" evidence="10">
    <location>
        <begin position="709"/>
        <end position="736"/>
    </location>
</feature>
<keyword evidence="5 8" id="KW-0505">Motor protein</keyword>
<dbReference type="Proteomes" id="UP000225706">
    <property type="component" value="Unassembled WGS sequence"/>
</dbReference>
<keyword evidence="3 8" id="KW-0547">Nucleotide-binding</keyword>
<feature type="binding site" evidence="8">
    <location>
        <begin position="263"/>
        <end position="270"/>
    </location>
    <ligand>
        <name>ATP</name>
        <dbReference type="ChEBI" id="CHEBI:30616"/>
    </ligand>
</feature>
<organism evidence="13 14">
    <name type="scientific">Stylophora pistillata</name>
    <name type="common">Smooth cauliflower coral</name>
    <dbReference type="NCBI Taxonomy" id="50429"/>
    <lineage>
        <taxon>Eukaryota</taxon>
        <taxon>Metazoa</taxon>
        <taxon>Cnidaria</taxon>
        <taxon>Anthozoa</taxon>
        <taxon>Hexacorallia</taxon>
        <taxon>Scleractinia</taxon>
        <taxon>Astrocoeniina</taxon>
        <taxon>Pocilloporidae</taxon>
        <taxon>Stylophora</taxon>
    </lineage>
</organism>
<evidence type="ECO:0000256" key="5">
    <source>
        <dbReference type="ARBA" id="ARBA00023175"/>
    </source>
</evidence>
<comment type="similarity">
    <text evidence="7">Belongs to the TRAFAC class myosin-kinesin ATPase superfamily. Kinesin family. KIN-13 subfamily.</text>
</comment>
<keyword evidence="4 8" id="KW-0067">ATP-binding</keyword>
<dbReference type="SUPFAM" id="SSF47769">
    <property type="entry name" value="SAM/Pointed domain"/>
    <property type="match status" value="1"/>
</dbReference>
<dbReference type="InterPro" id="IPR019821">
    <property type="entry name" value="Kinesin_motor_CS"/>
</dbReference>
<dbReference type="GO" id="GO:0003777">
    <property type="term" value="F:microtubule motor activity"/>
    <property type="evidence" value="ECO:0007669"/>
    <property type="project" value="InterPro"/>
</dbReference>
<feature type="region of interest" description="Disordered" evidence="10">
    <location>
        <begin position="758"/>
        <end position="780"/>
    </location>
</feature>
<dbReference type="PANTHER" id="PTHR47971:SF20">
    <property type="entry name" value="KINESIN-LIKE PROTEIN KIF24"/>
    <property type="match status" value="1"/>
</dbReference>
<evidence type="ECO:0000256" key="10">
    <source>
        <dbReference type="SAM" id="MobiDB-lite"/>
    </source>
</evidence>
<evidence type="ECO:0000256" key="6">
    <source>
        <dbReference type="ARBA" id="ARBA00023212"/>
    </source>
</evidence>
<dbReference type="InterPro" id="IPR013761">
    <property type="entry name" value="SAM/pointed_sf"/>
</dbReference>
<dbReference type="CDD" id="cd01367">
    <property type="entry name" value="KISc_KIF2_like"/>
    <property type="match status" value="1"/>
</dbReference>
<evidence type="ECO:0000256" key="7">
    <source>
        <dbReference type="ARBA" id="ARBA00061030"/>
    </source>
</evidence>
<keyword evidence="6" id="KW-0963">Cytoplasm</keyword>
<evidence type="ECO:0000256" key="4">
    <source>
        <dbReference type="ARBA" id="ARBA00022840"/>
    </source>
</evidence>
<dbReference type="PRINTS" id="PR00380">
    <property type="entry name" value="KINESINHEAVY"/>
</dbReference>
<gene>
    <name evidence="13" type="primary">KIF24</name>
    <name evidence="13" type="ORF">AWC38_SpisGene3371</name>
</gene>
<dbReference type="InterPro" id="IPR036961">
    <property type="entry name" value="Kinesin_motor_dom_sf"/>
</dbReference>
<dbReference type="Gene3D" id="3.40.850.10">
    <property type="entry name" value="Kinesin motor domain"/>
    <property type="match status" value="1"/>
</dbReference>
<evidence type="ECO:0000313" key="13">
    <source>
        <dbReference type="EMBL" id="PFX31815.1"/>
    </source>
</evidence>
<dbReference type="PROSITE" id="PS50067">
    <property type="entry name" value="KINESIN_MOTOR_2"/>
    <property type="match status" value="1"/>
</dbReference>
<dbReference type="Pfam" id="PF00225">
    <property type="entry name" value="Kinesin"/>
    <property type="match status" value="1"/>
</dbReference>
<dbReference type="OrthoDB" id="3176171at2759"/>
<evidence type="ECO:0000256" key="8">
    <source>
        <dbReference type="PROSITE-ProRule" id="PRU00283"/>
    </source>
</evidence>
<evidence type="ECO:0000256" key="2">
    <source>
        <dbReference type="ARBA" id="ARBA00022701"/>
    </source>
</evidence>
<dbReference type="PROSITE" id="PS50105">
    <property type="entry name" value="SAM_DOMAIN"/>
    <property type="match status" value="1"/>
</dbReference>
<keyword evidence="6" id="KW-0206">Cytoskeleton</keyword>
<dbReference type="InterPro" id="IPR001752">
    <property type="entry name" value="Kinesin_motor_dom"/>
</dbReference>
<dbReference type="SUPFAM" id="SSF52540">
    <property type="entry name" value="P-loop containing nucleoside triphosphate hydrolases"/>
    <property type="match status" value="1"/>
</dbReference>
<feature type="domain" description="Kinesin motor" evidence="11">
    <location>
        <begin position="173"/>
        <end position="497"/>
    </location>
</feature>
<feature type="compositionally biased region" description="Polar residues" evidence="10">
    <location>
        <begin position="539"/>
        <end position="552"/>
    </location>
</feature>
<reference evidence="14" key="1">
    <citation type="journal article" date="2017" name="bioRxiv">
        <title>Comparative analysis of the genomes of Stylophora pistillata and Acropora digitifera provides evidence for extensive differences between species of corals.</title>
        <authorList>
            <person name="Voolstra C.R."/>
            <person name="Li Y."/>
            <person name="Liew Y.J."/>
            <person name="Baumgarten S."/>
            <person name="Zoccola D."/>
            <person name="Flot J.-F."/>
            <person name="Tambutte S."/>
            <person name="Allemand D."/>
            <person name="Aranda M."/>
        </authorList>
    </citation>
    <scope>NUCLEOTIDE SEQUENCE [LARGE SCALE GENOMIC DNA]</scope>
</reference>
<comment type="subcellular location">
    <subcellularLocation>
        <location evidence="1">Cytoplasm</location>
        <location evidence="1">Cytoskeleton</location>
    </subcellularLocation>
</comment>
<sequence>MTNYLSLYECLQQVSLEKYHGKFLQRGIVDVDGMLSLTMQDYPSLGISSMADRQNLFYLIQSIKTLQPDKQPQLSERQLPGRGRRDGATVKEKDKKVGAKRPREVAENSPVAVKIKSKAQPKTSGTAKLSSLSRLADHAVNTQGFYNYGVPSYNPKQSPNKRHHSTAEPSLSRIQVCVRKRPLSQDELEGGEDDVVTVISSNTVELSAPKVAVDLTKYIQKYQFVFDEAFDEGCSNKDIYERTAKPLIKTVFNRGKATCFAYGCTGSGKTYTMLGNNEIQGIYVLAASEIFSILHNGTYGSGMGLWISFYEIYCGQLFDLLNERSRLFAREDGNHQVCITGLTQQRVHNVEELMEVIEYGGSVRSTGATGVNADSSRSHAILQLEVKVIDAQEHIGRFSFIDLAGNERAADVTDTDKQTRVEGAEINQSLLALKECIRALDLDSKHTPFRQSKLTRVLKDSFVGNCQTCMIANISPTKSCSENTLNTLRYADRVKELKKDTPGAPSSQLLTISTATPGTNSLLPSNGTSEGLPRMDVKPQSTKGGDTSTRGTPRNLDVLQPKTSCTTTSSPRIKDSVVEVNHRGNPNGSVVAVNVKRRLVRNEPSLVTRPHTSPETATMKDQSAKIRPHLRSRASSSKGKSCSDTQIRSNCLEETSEEKLEDVVLERSKEQSTSDILVLRESRLGFDNISEEAWPSPFGRQSSGKVETTVRSFHADVQGKESSPPSRNNRYGSGIKVSPTKLFSRGNVCNEEGKKVIESQKKQVQRNAPYPPQEISESDSRDVVHSFVNQNGFRLSLDQEQLVASHHTQLATVTGFCQEEMVLLKQINSGTKNFKDYTSQLNEILKRKVASIENLQEKVSTCLAE</sequence>
<dbReference type="AlphaFoldDB" id="A0A2B4STU3"/>
<dbReference type="FunFam" id="3.40.850.10:FF:000012">
    <property type="entry name" value="Kinesin-like protein"/>
    <property type="match status" value="1"/>
</dbReference>
<evidence type="ECO:0000313" key="14">
    <source>
        <dbReference type="Proteomes" id="UP000225706"/>
    </source>
</evidence>
<evidence type="ECO:0000256" key="9">
    <source>
        <dbReference type="RuleBase" id="RU000394"/>
    </source>
</evidence>
<dbReference type="STRING" id="50429.A0A2B4STU3"/>
<dbReference type="GO" id="GO:0007019">
    <property type="term" value="P:microtubule depolymerization"/>
    <property type="evidence" value="ECO:0007669"/>
    <property type="project" value="TreeGrafter"/>
</dbReference>
<name>A0A2B4STU3_STYPI</name>
<dbReference type="PANTHER" id="PTHR47971">
    <property type="entry name" value="KINESIN-RELATED PROTEIN 6"/>
    <property type="match status" value="1"/>
</dbReference>
<dbReference type="PROSITE" id="PS00411">
    <property type="entry name" value="KINESIN_MOTOR_1"/>
    <property type="match status" value="1"/>
</dbReference>
<evidence type="ECO:0000259" key="11">
    <source>
        <dbReference type="PROSITE" id="PS50067"/>
    </source>
</evidence>
<evidence type="ECO:0000256" key="1">
    <source>
        <dbReference type="ARBA" id="ARBA00004245"/>
    </source>
</evidence>
<feature type="compositionally biased region" description="Basic and acidic residues" evidence="10">
    <location>
        <begin position="83"/>
        <end position="106"/>
    </location>
</feature>
<dbReference type="GO" id="GO:0007018">
    <property type="term" value="P:microtubule-based movement"/>
    <property type="evidence" value="ECO:0007669"/>
    <property type="project" value="InterPro"/>
</dbReference>
<dbReference type="Gene3D" id="1.10.150.50">
    <property type="entry name" value="Transcription Factor, Ets-1"/>
    <property type="match status" value="1"/>
</dbReference>
<feature type="region of interest" description="Disordered" evidence="10">
    <location>
        <begin position="607"/>
        <end position="649"/>
    </location>
</feature>
<accession>A0A2B4STU3</accession>
<feature type="compositionally biased region" description="Polar residues" evidence="10">
    <location>
        <begin position="504"/>
        <end position="529"/>
    </location>
</feature>
<dbReference type="EMBL" id="LSMT01000031">
    <property type="protein sequence ID" value="PFX31815.1"/>
    <property type="molecule type" value="Genomic_DNA"/>
</dbReference>
<feature type="region of interest" description="Disordered" evidence="10">
    <location>
        <begin position="69"/>
        <end position="110"/>
    </location>
</feature>
<dbReference type="InterPro" id="IPR027640">
    <property type="entry name" value="Kinesin-like_fam"/>
</dbReference>
<feature type="compositionally biased region" description="Polar residues" evidence="10">
    <location>
        <begin position="610"/>
        <end position="621"/>
    </location>
</feature>
<dbReference type="GO" id="GO:0005874">
    <property type="term" value="C:microtubule"/>
    <property type="evidence" value="ECO:0007669"/>
    <property type="project" value="UniProtKB-KW"/>
</dbReference>
<evidence type="ECO:0000259" key="12">
    <source>
        <dbReference type="PROSITE" id="PS50105"/>
    </source>
</evidence>
<dbReference type="InterPro" id="IPR001660">
    <property type="entry name" value="SAM"/>
</dbReference>
<feature type="region of interest" description="Disordered" evidence="10">
    <location>
        <begin position="150"/>
        <end position="172"/>
    </location>
</feature>
<feature type="compositionally biased region" description="Polar residues" evidence="10">
    <location>
        <begin position="720"/>
        <end position="731"/>
    </location>
</feature>
<feature type="domain" description="SAM" evidence="12">
    <location>
        <begin position="1"/>
        <end position="66"/>
    </location>
</feature>